<feature type="region of interest" description="Disordered" evidence="1">
    <location>
        <begin position="1"/>
        <end position="92"/>
    </location>
</feature>
<evidence type="ECO:0000313" key="2">
    <source>
        <dbReference type="EMBL" id="KAF2796168.1"/>
    </source>
</evidence>
<accession>A0A6A6XIY7</accession>
<reference evidence="2" key="1">
    <citation type="journal article" date="2020" name="Stud. Mycol.">
        <title>101 Dothideomycetes genomes: a test case for predicting lifestyles and emergence of pathogens.</title>
        <authorList>
            <person name="Haridas S."/>
            <person name="Albert R."/>
            <person name="Binder M."/>
            <person name="Bloem J."/>
            <person name="Labutti K."/>
            <person name="Salamov A."/>
            <person name="Andreopoulos B."/>
            <person name="Baker S."/>
            <person name="Barry K."/>
            <person name="Bills G."/>
            <person name="Bluhm B."/>
            <person name="Cannon C."/>
            <person name="Castanera R."/>
            <person name="Culley D."/>
            <person name="Daum C."/>
            <person name="Ezra D."/>
            <person name="Gonzalez J."/>
            <person name="Henrissat B."/>
            <person name="Kuo A."/>
            <person name="Liang C."/>
            <person name="Lipzen A."/>
            <person name="Lutzoni F."/>
            <person name="Magnuson J."/>
            <person name="Mondo S."/>
            <person name="Nolan M."/>
            <person name="Ohm R."/>
            <person name="Pangilinan J."/>
            <person name="Park H.-J."/>
            <person name="Ramirez L."/>
            <person name="Alfaro M."/>
            <person name="Sun H."/>
            <person name="Tritt A."/>
            <person name="Yoshinaga Y."/>
            <person name="Zwiers L.-H."/>
            <person name="Turgeon B."/>
            <person name="Goodwin S."/>
            <person name="Spatafora J."/>
            <person name="Crous P."/>
            <person name="Grigoriev I."/>
        </authorList>
    </citation>
    <scope>NUCLEOTIDE SEQUENCE</scope>
    <source>
        <strain evidence="2">CBS 109.77</strain>
    </source>
</reference>
<name>A0A6A6XIY7_9PLEO</name>
<gene>
    <name evidence="2" type="ORF">K505DRAFT_323542</name>
</gene>
<feature type="compositionally biased region" description="Basic and acidic residues" evidence="1">
    <location>
        <begin position="26"/>
        <end position="40"/>
    </location>
</feature>
<keyword evidence="3" id="KW-1185">Reference proteome</keyword>
<organism evidence="2 3">
    <name type="scientific">Melanomma pulvis-pyrius CBS 109.77</name>
    <dbReference type="NCBI Taxonomy" id="1314802"/>
    <lineage>
        <taxon>Eukaryota</taxon>
        <taxon>Fungi</taxon>
        <taxon>Dikarya</taxon>
        <taxon>Ascomycota</taxon>
        <taxon>Pezizomycotina</taxon>
        <taxon>Dothideomycetes</taxon>
        <taxon>Pleosporomycetidae</taxon>
        <taxon>Pleosporales</taxon>
        <taxon>Melanommataceae</taxon>
        <taxon>Melanomma</taxon>
    </lineage>
</organism>
<feature type="compositionally biased region" description="Low complexity" evidence="1">
    <location>
        <begin position="76"/>
        <end position="85"/>
    </location>
</feature>
<sequence length="92" mass="10084">MPSHPQKEAPHTSIASPQKPTIVVDDSTRLDSTRLAHHESPPSNSSTACYIPSDLESQTYQAKPPLPPAQPKPKPKQTQPPFQSPRHTGERS</sequence>
<dbReference type="Proteomes" id="UP000799757">
    <property type="component" value="Unassembled WGS sequence"/>
</dbReference>
<feature type="compositionally biased region" description="Basic and acidic residues" evidence="1">
    <location>
        <begin position="1"/>
        <end position="10"/>
    </location>
</feature>
<evidence type="ECO:0000313" key="3">
    <source>
        <dbReference type="Proteomes" id="UP000799757"/>
    </source>
</evidence>
<protein>
    <submittedName>
        <fullName evidence="2">Uncharacterized protein</fullName>
    </submittedName>
</protein>
<dbReference type="AlphaFoldDB" id="A0A6A6XIY7"/>
<proteinExistence type="predicted"/>
<evidence type="ECO:0000256" key="1">
    <source>
        <dbReference type="SAM" id="MobiDB-lite"/>
    </source>
</evidence>
<dbReference type="EMBL" id="MU001838">
    <property type="protein sequence ID" value="KAF2796168.1"/>
    <property type="molecule type" value="Genomic_DNA"/>
</dbReference>